<dbReference type="Proteomes" id="UP001596028">
    <property type="component" value="Unassembled WGS sequence"/>
</dbReference>
<dbReference type="RefSeq" id="WP_378095227.1">
    <property type="nucleotide sequence ID" value="NZ_JBHSEP010000006.1"/>
</dbReference>
<feature type="transmembrane region" description="Helical" evidence="1">
    <location>
        <begin position="199"/>
        <end position="217"/>
    </location>
</feature>
<name>A0ABV9FCF1_9BACL</name>
<feature type="transmembrane region" description="Helical" evidence="1">
    <location>
        <begin position="229"/>
        <end position="248"/>
    </location>
</feature>
<accession>A0ABV9FCF1</accession>
<evidence type="ECO:0000313" key="3">
    <source>
        <dbReference type="Proteomes" id="UP001596028"/>
    </source>
</evidence>
<dbReference type="EMBL" id="JBHSEP010000006">
    <property type="protein sequence ID" value="MFC4598703.1"/>
    <property type="molecule type" value="Genomic_DNA"/>
</dbReference>
<proteinExistence type="predicted"/>
<evidence type="ECO:0000256" key="1">
    <source>
        <dbReference type="SAM" id="Phobius"/>
    </source>
</evidence>
<protein>
    <recommendedName>
        <fullName evidence="4">ABC transporter permease</fullName>
    </recommendedName>
</protein>
<feature type="transmembrane region" description="Helical" evidence="1">
    <location>
        <begin position="100"/>
        <end position="123"/>
    </location>
</feature>
<feature type="transmembrane region" description="Helical" evidence="1">
    <location>
        <begin position="53"/>
        <end position="80"/>
    </location>
</feature>
<keyword evidence="3" id="KW-1185">Reference proteome</keyword>
<sequence>MRGFYRLLNFEFAKWLAFIASVCAAAVVAPLLLLQRQLERYSEYSVTERYEDLYVSSGGIVLFLILFALVCAFFLITVYADYWGSKSVYTYLTLPVRREALYFSKVLVFATCLLLLLTAQLVAIRLGYSLYAGKVASYGNGQFVMNNGYFLAMIRSEFFRLLLPLSFSRMLSTLALLLAVSTGLYYLALCERSRKYSGLAFIVAAVWLGIRALGYRLNELNPYSEPTGLYMSNALLLALSGFFVWHSLRLIRRGAIA</sequence>
<organism evidence="2 3">
    <name type="scientific">Cohnella hongkongensis</name>
    <dbReference type="NCBI Taxonomy" id="178337"/>
    <lineage>
        <taxon>Bacteria</taxon>
        <taxon>Bacillati</taxon>
        <taxon>Bacillota</taxon>
        <taxon>Bacilli</taxon>
        <taxon>Bacillales</taxon>
        <taxon>Paenibacillaceae</taxon>
        <taxon>Cohnella</taxon>
    </lineage>
</organism>
<evidence type="ECO:0000313" key="2">
    <source>
        <dbReference type="EMBL" id="MFC4598703.1"/>
    </source>
</evidence>
<gene>
    <name evidence="2" type="ORF">ACFO3S_10690</name>
</gene>
<reference evidence="3" key="1">
    <citation type="journal article" date="2019" name="Int. J. Syst. Evol. Microbiol.">
        <title>The Global Catalogue of Microorganisms (GCM) 10K type strain sequencing project: providing services to taxonomists for standard genome sequencing and annotation.</title>
        <authorList>
            <consortium name="The Broad Institute Genomics Platform"/>
            <consortium name="The Broad Institute Genome Sequencing Center for Infectious Disease"/>
            <person name="Wu L."/>
            <person name="Ma J."/>
        </authorList>
    </citation>
    <scope>NUCLEOTIDE SEQUENCE [LARGE SCALE GENOMIC DNA]</scope>
    <source>
        <strain evidence="3">CCUG 49571</strain>
    </source>
</reference>
<keyword evidence="1" id="KW-1133">Transmembrane helix</keyword>
<keyword evidence="1" id="KW-0472">Membrane</keyword>
<comment type="caution">
    <text evidence="2">The sequence shown here is derived from an EMBL/GenBank/DDBJ whole genome shotgun (WGS) entry which is preliminary data.</text>
</comment>
<keyword evidence="1" id="KW-0812">Transmembrane</keyword>
<feature type="transmembrane region" description="Helical" evidence="1">
    <location>
        <begin position="12"/>
        <end position="33"/>
    </location>
</feature>
<feature type="transmembrane region" description="Helical" evidence="1">
    <location>
        <begin position="166"/>
        <end position="187"/>
    </location>
</feature>
<evidence type="ECO:0008006" key="4">
    <source>
        <dbReference type="Google" id="ProtNLM"/>
    </source>
</evidence>